<reference evidence="9" key="1">
    <citation type="submission" date="2024-05" db="EMBL/GenBank/DDBJ databases">
        <title>30 novel species of actinomycetes from the DSMZ collection.</title>
        <authorList>
            <person name="Nouioui I."/>
        </authorList>
    </citation>
    <scope>NUCLEOTIDE SEQUENCE</scope>
    <source>
        <strain evidence="9">DSM 41527</strain>
    </source>
</reference>
<evidence type="ECO:0000259" key="8">
    <source>
        <dbReference type="PROSITE" id="PS50850"/>
    </source>
</evidence>
<evidence type="ECO:0000313" key="10">
    <source>
        <dbReference type="Proteomes" id="UP001180551"/>
    </source>
</evidence>
<organism evidence="9 10">
    <name type="scientific">Streptomyces mooreae</name>
    <dbReference type="NCBI Taxonomy" id="3075523"/>
    <lineage>
        <taxon>Bacteria</taxon>
        <taxon>Bacillati</taxon>
        <taxon>Actinomycetota</taxon>
        <taxon>Actinomycetes</taxon>
        <taxon>Kitasatosporales</taxon>
        <taxon>Streptomycetaceae</taxon>
        <taxon>Streptomyces</taxon>
    </lineage>
</organism>
<evidence type="ECO:0000256" key="4">
    <source>
        <dbReference type="ARBA" id="ARBA00022989"/>
    </source>
</evidence>
<dbReference type="CDD" id="cd17319">
    <property type="entry name" value="MFS_ExuT_GudP_like"/>
    <property type="match status" value="1"/>
</dbReference>
<comment type="caution">
    <text evidence="9">The sequence shown here is derived from an EMBL/GenBank/DDBJ whole genome shotgun (WGS) entry which is preliminary data.</text>
</comment>
<evidence type="ECO:0000256" key="5">
    <source>
        <dbReference type="ARBA" id="ARBA00023136"/>
    </source>
</evidence>
<feature type="compositionally biased region" description="Pro residues" evidence="6">
    <location>
        <begin position="7"/>
        <end position="23"/>
    </location>
</feature>
<feature type="transmembrane region" description="Helical" evidence="7">
    <location>
        <begin position="287"/>
        <end position="307"/>
    </location>
</feature>
<sequence>MTDTGPQPIPQSPPAAPAPPAPPAKRWAYVIPVAAIMYMLAYLDRNNVSVILPYMHGDLRLSNADKGLVGGVFFLGYVFLQIPAAILAQRWSARKTVLLLMVAWGAAASLSGLVRTTSQFYVARFVLGLFEGGVWPAVLILLASWFPLRERARANALWMACLPLSSVLMAPLSGWMLDQGSWRWVLVLQGVPPLVWAVVWWFAVADRPARARWISRAEADHVERAIAADEAAKPPAGGGSYLDAVKQKPVLVLIGVYFFWITGFYGFNLWLPSVIKELTHDGSSTEVGLLTAIPFTVALAVMIANAAWSDRTGRRRQAVAVPLVVGIAALLLGQAVDGALPRMLLLCVTAAAVYAPYGPFWAIPGELLRFEVVAVAMGLINALGNLGGFAGPYLVGRLTDATGSSVTGFAVLSAFLAAAVALVTLGLRPAVRPVRKPARQATEAA</sequence>
<evidence type="ECO:0000313" key="9">
    <source>
        <dbReference type="EMBL" id="MDT0454660.1"/>
    </source>
</evidence>
<keyword evidence="5 7" id="KW-0472">Membrane</keyword>
<dbReference type="PANTHER" id="PTHR43791">
    <property type="entry name" value="PERMEASE-RELATED"/>
    <property type="match status" value="1"/>
</dbReference>
<feature type="transmembrane region" description="Helical" evidence="7">
    <location>
        <begin position="342"/>
        <end position="360"/>
    </location>
</feature>
<accession>A0ABU2T0Q1</accession>
<keyword evidence="10" id="KW-1185">Reference proteome</keyword>
<evidence type="ECO:0000256" key="3">
    <source>
        <dbReference type="ARBA" id="ARBA00022692"/>
    </source>
</evidence>
<dbReference type="Proteomes" id="UP001180551">
    <property type="component" value="Unassembled WGS sequence"/>
</dbReference>
<keyword evidence="4 7" id="KW-1133">Transmembrane helix</keyword>
<evidence type="ECO:0000256" key="2">
    <source>
        <dbReference type="ARBA" id="ARBA00022448"/>
    </source>
</evidence>
<dbReference type="RefSeq" id="WP_311622091.1">
    <property type="nucleotide sequence ID" value="NZ_JAVRFE010000002.1"/>
</dbReference>
<dbReference type="InterPro" id="IPR036259">
    <property type="entry name" value="MFS_trans_sf"/>
</dbReference>
<proteinExistence type="predicted"/>
<dbReference type="Gene3D" id="1.20.1250.20">
    <property type="entry name" value="MFS general substrate transporter like domains"/>
    <property type="match status" value="2"/>
</dbReference>
<feature type="region of interest" description="Disordered" evidence="6">
    <location>
        <begin position="1"/>
        <end position="23"/>
    </location>
</feature>
<keyword evidence="2" id="KW-0813">Transport</keyword>
<feature type="transmembrane region" description="Helical" evidence="7">
    <location>
        <begin position="406"/>
        <end position="427"/>
    </location>
</feature>
<evidence type="ECO:0000256" key="6">
    <source>
        <dbReference type="SAM" id="MobiDB-lite"/>
    </source>
</evidence>
<evidence type="ECO:0000256" key="1">
    <source>
        <dbReference type="ARBA" id="ARBA00004651"/>
    </source>
</evidence>
<dbReference type="PANTHER" id="PTHR43791:SF100">
    <property type="entry name" value="SUGAR TRANSPORTER"/>
    <property type="match status" value="1"/>
</dbReference>
<feature type="transmembrane region" description="Helical" evidence="7">
    <location>
        <begin position="97"/>
        <end position="114"/>
    </location>
</feature>
<dbReference type="PROSITE" id="PS50850">
    <property type="entry name" value="MFS"/>
    <property type="match status" value="1"/>
</dbReference>
<feature type="transmembrane region" description="Helical" evidence="7">
    <location>
        <begin position="120"/>
        <end position="144"/>
    </location>
</feature>
<feature type="transmembrane region" description="Helical" evidence="7">
    <location>
        <begin position="372"/>
        <end position="394"/>
    </location>
</feature>
<feature type="transmembrane region" description="Helical" evidence="7">
    <location>
        <begin position="319"/>
        <end position="336"/>
    </location>
</feature>
<feature type="transmembrane region" description="Helical" evidence="7">
    <location>
        <begin position="182"/>
        <end position="203"/>
    </location>
</feature>
<feature type="transmembrane region" description="Helical" evidence="7">
    <location>
        <begin position="68"/>
        <end position="88"/>
    </location>
</feature>
<dbReference type="InterPro" id="IPR011701">
    <property type="entry name" value="MFS"/>
</dbReference>
<dbReference type="Pfam" id="PF07690">
    <property type="entry name" value="MFS_1"/>
    <property type="match status" value="1"/>
</dbReference>
<name>A0ABU2T0Q1_9ACTN</name>
<feature type="domain" description="Major facilitator superfamily (MFS) profile" evidence="8">
    <location>
        <begin position="30"/>
        <end position="432"/>
    </location>
</feature>
<keyword evidence="3 7" id="KW-0812">Transmembrane</keyword>
<feature type="transmembrane region" description="Helical" evidence="7">
    <location>
        <begin position="156"/>
        <end position="176"/>
    </location>
</feature>
<comment type="subcellular location">
    <subcellularLocation>
        <location evidence="1">Cell membrane</location>
        <topology evidence="1">Multi-pass membrane protein</topology>
    </subcellularLocation>
</comment>
<dbReference type="EMBL" id="JAVRFE010000002">
    <property type="protein sequence ID" value="MDT0454660.1"/>
    <property type="molecule type" value="Genomic_DNA"/>
</dbReference>
<gene>
    <name evidence="9" type="ORF">RM550_02760</name>
</gene>
<evidence type="ECO:0000256" key="7">
    <source>
        <dbReference type="SAM" id="Phobius"/>
    </source>
</evidence>
<dbReference type="SUPFAM" id="SSF103473">
    <property type="entry name" value="MFS general substrate transporter"/>
    <property type="match status" value="1"/>
</dbReference>
<protein>
    <submittedName>
        <fullName evidence="9">MFS transporter</fullName>
    </submittedName>
</protein>
<feature type="transmembrane region" description="Helical" evidence="7">
    <location>
        <begin position="250"/>
        <end position="267"/>
    </location>
</feature>
<dbReference type="InterPro" id="IPR020846">
    <property type="entry name" value="MFS_dom"/>
</dbReference>